<gene>
    <name evidence="7" type="ORF">GTA08_BOTSDO08711</name>
</gene>
<evidence type="ECO:0000256" key="3">
    <source>
        <dbReference type="ARBA" id="ARBA00022670"/>
    </source>
</evidence>
<dbReference type="Pfam" id="PF00450">
    <property type="entry name" value="Peptidase_S10"/>
    <property type="match status" value="1"/>
</dbReference>
<keyword evidence="8" id="KW-1185">Reference proteome</keyword>
<keyword evidence="5" id="KW-0325">Glycoprotein</keyword>
<reference evidence="7" key="1">
    <citation type="submission" date="2020-04" db="EMBL/GenBank/DDBJ databases">
        <title>Genome Assembly and Annotation of Botryosphaeria dothidea sdau 11-99, a Latent Pathogen of Apple Fruit Ring Rot in China.</title>
        <authorList>
            <person name="Yu C."/>
            <person name="Diao Y."/>
            <person name="Lu Q."/>
            <person name="Zhao J."/>
            <person name="Cui S."/>
            <person name="Peng C."/>
            <person name="He B."/>
            <person name="Liu H."/>
        </authorList>
    </citation>
    <scope>NUCLEOTIDE SEQUENCE [LARGE SCALE GENOMIC DNA]</scope>
    <source>
        <strain evidence="7">Sdau11-99</strain>
    </source>
</reference>
<comment type="caution">
    <text evidence="7">The sequence shown here is derived from an EMBL/GenBank/DDBJ whole genome shotgun (WGS) entry which is preliminary data.</text>
</comment>
<keyword evidence="2 7" id="KW-0121">Carboxypeptidase</keyword>
<dbReference type="AlphaFoldDB" id="A0A8H4N503"/>
<evidence type="ECO:0000256" key="5">
    <source>
        <dbReference type="ARBA" id="ARBA00023180"/>
    </source>
</evidence>
<evidence type="ECO:0000256" key="2">
    <source>
        <dbReference type="ARBA" id="ARBA00022645"/>
    </source>
</evidence>
<dbReference type="InterPro" id="IPR001563">
    <property type="entry name" value="Peptidase_S10"/>
</dbReference>
<organism evidence="7 8">
    <name type="scientific">Botryosphaeria dothidea</name>
    <dbReference type="NCBI Taxonomy" id="55169"/>
    <lineage>
        <taxon>Eukaryota</taxon>
        <taxon>Fungi</taxon>
        <taxon>Dikarya</taxon>
        <taxon>Ascomycota</taxon>
        <taxon>Pezizomycotina</taxon>
        <taxon>Dothideomycetes</taxon>
        <taxon>Dothideomycetes incertae sedis</taxon>
        <taxon>Botryosphaeriales</taxon>
        <taxon>Botryosphaeriaceae</taxon>
        <taxon>Botryosphaeria</taxon>
    </lineage>
</organism>
<accession>A0A8H4N503</accession>
<keyword evidence="6" id="KW-0732">Signal</keyword>
<evidence type="ECO:0000256" key="1">
    <source>
        <dbReference type="ARBA" id="ARBA00009431"/>
    </source>
</evidence>
<protein>
    <submittedName>
        <fullName evidence="7">Carboxypeptidase s1 protein</fullName>
    </submittedName>
</protein>
<dbReference type="Proteomes" id="UP000572817">
    <property type="component" value="Unassembled WGS sequence"/>
</dbReference>
<dbReference type="PANTHER" id="PTHR11802">
    <property type="entry name" value="SERINE PROTEASE FAMILY S10 SERINE CARBOXYPEPTIDASE"/>
    <property type="match status" value="1"/>
</dbReference>
<dbReference type="EMBL" id="WWBZ02000062">
    <property type="protein sequence ID" value="KAF4303177.1"/>
    <property type="molecule type" value="Genomic_DNA"/>
</dbReference>
<dbReference type="Gene3D" id="3.40.50.1820">
    <property type="entry name" value="alpha/beta hydrolase"/>
    <property type="match status" value="1"/>
</dbReference>
<proteinExistence type="inferred from homology"/>
<evidence type="ECO:0000256" key="4">
    <source>
        <dbReference type="ARBA" id="ARBA00022801"/>
    </source>
</evidence>
<dbReference type="PANTHER" id="PTHR11802:SF131">
    <property type="entry name" value="CARBOXYPEPTIDASE"/>
    <property type="match status" value="1"/>
</dbReference>
<feature type="chain" id="PRO_5034137455" evidence="6">
    <location>
        <begin position="25"/>
        <end position="537"/>
    </location>
</feature>
<dbReference type="SUPFAM" id="SSF53474">
    <property type="entry name" value="alpha/beta-Hydrolases"/>
    <property type="match status" value="1"/>
</dbReference>
<evidence type="ECO:0000313" key="7">
    <source>
        <dbReference type="EMBL" id="KAF4303177.1"/>
    </source>
</evidence>
<dbReference type="InterPro" id="IPR029058">
    <property type="entry name" value="AB_hydrolase_fold"/>
</dbReference>
<dbReference type="GO" id="GO:0004185">
    <property type="term" value="F:serine-type carboxypeptidase activity"/>
    <property type="evidence" value="ECO:0007669"/>
    <property type="project" value="InterPro"/>
</dbReference>
<keyword evidence="4" id="KW-0378">Hydrolase</keyword>
<feature type="signal peptide" evidence="6">
    <location>
        <begin position="1"/>
        <end position="24"/>
    </location>
</feature>
<evidence type="ECO:0000313" key="8">
    <source>
        <dbReference type="Proteomes" id="UP000572817"/>
    </source>
</evidence>
<evidence type="ECO:0000256" key="6">
    <source>
        <dbReference type="SAM" id="SignalP"/>
    </source>
</evidence>
<keyword evidence="3" id="KW-0645">Protease</keyword>
<name>A0A8H4N503_9PEZI</name>
<comment type="similarity">
    <text evidence="1">Belongs to the peptidase S10 family.</text>
</comment>
<dbReference type="OrthoDB" id="443318at2759"/>
<sequence length="537" mass="58112">MRITGAYAAGVIIPLIASLDTVLAFGPQAHSHNNKRQLPQEPRDVQTITTSSGALVRYKEPGKSGICETTPGVNSYSGFIDTSPTLHTFFWFFESRNDPGNDPITVWINGGPGSDSLVGVFAGFGPCSITEDGTTEINPLSWNNISNVLYISQPVGTGFSYADLQEGSIDEASGQFLSADLANATGIWPVVNETTVIDTSEEAAAAAWDIVQAFYSALPTLNPKIKSKEFHLWTVSYGGHYGPAWMKHFKDQNDEIAAGNADGIELDLKSLGLGNAYIDLPTQAPFYPIFATNNSYGIAAYNSSVYDYVQLALNFPNTGCLTQVANCHALQEALPRNAIRDAVCSEAWDMCFDNGEGPYRAATELDRFDIRLNASESPFLKADEVLSVYLNQAEVQDAIGVASNYTPEANPVTYAFFQSGDGALGGFKEAIGELVDAGVSVLLFNGDADYACNWLGGEAVSLAINYTGAAEFAAAEYEPFVVDGKEYGQARQKDNFAFLRVYEAGHMVQYYQPFAMLEFFNRTIQGLDLATGLKNVQ</sequence>
<dbReference type="GO" id="GO:0000324">
    <property type="term" value="C:fungal-type vacuole"/>
    <property type="evidence" value="ECO:0007669"/>
    <property type="project" value="TreeGrafter"/>
</dbReference>
<dbReference type="GO" id="GO:0006508">
    <property type="term" value="P:proteolysis"/>
    <property type="evidence" value="ECO:0007669"/>
    <property type="project" value="UniProtKB-KW"/>
</dbReference>
<dbReference type="PRINTS" id="PR00724">
    <property type="entry name" value="CRBOXYPTASEC"/>
</dbReference>